<organism evidence="1 2">
    <name type="scientific">Candidatus Gottesmanbacteria bacterium RBG_16_43_7</name>
    <dbReference type="NCBI Taxonomy" id="1798373"/>
    <lineage>
        <taxon>Bacteria</taxon>
        <taxon>Candidatus Gottesmaniibacteriota</taxon>
    </lineage>
</organism>
<sequence>MVEKLDKQTKHESEPTGQTIERLSAAVQMPWYGSDNILYIGWTIDSKPAMSYDQVQLSPQALESYKITKAVDFPLPREDARLPIVPIEFVATSTPIDLKDKSDKKTEDILVYGVSDQNGQISFMKIEELDIMEAILKGTVVWEDINTKTVFKDETIPSLSMYNLIFQAKTEKGDDVLYIMLFKPAMDNESNEFMYQQFLVQTIKSLVTLDSKQIPKGKKGYEQAVQQQLVNQDITGSDAYIVMNALKELGIVDVPEEKLEELRRESSGKSFRYQLMLLAREAGLIKMSTPESRGAKDQIETFTTDELMGILKLAYRIVSRSFNEEERNAPRRSSNFYR</sequence>
<accession>A0A1F5Z8I0</accession>
<reference evidence="1 2" key="1">
    <citation type="journal article" date="2016" name="Nat. Commun.">
        <title>Thousands of microbial genomes shed light on interconnected biogeochemical processes in an aquifer system.</title>
        <authorList>
            <person name="Anantharaman K."/>
            <person name="Brown C.T."/>
            <person name="Hug L.A."/>
            <person name="Sharon I."/>
            <person name="Castelle C.J."/>
            <person name="Probst A.J."/>
            <person name="Thomas B.C."/>
            <person name="Singh A."/>
            <person name="Wilkins M.J."/>
            <person name="Karaoz U."/>
            <person name="Brodie E.L."/>
            <person name="Williams K.H."/>
            <person name="Hubbard S.S."/>
            <person name="Banfield J.F."/>
        </authorList>
    </citation>
    <scope>NUCLEOTIDE SEQUENCE [LARGE SCALE GENOMIC DNA]</scope>
</reference>
<dbReference type="AlphaFoldDB" id="A0A1F5Z8I0"/>
<dbReference type="EMBL" id="MFJC01000049">
    <property type="protein sequence ID" value="OGG08736.1"/>
    <property type="molecule type" value="Genomic_DNA"/>
</dbReference>
<proteinExistence type="predicted"/>
<protein>
    <submittedName>
        <fullName evidence="1">Uncharacterized protein</fullName>
    </submittedName>
</protein>
<name>A0A1F5Z8I0_9BACT</name>
<evidence type="ECO:0000313" key="1">
    <source>
        <dbReference type="EMBL" id="OGG08736.1"/>
    </source>
</evidence>
<evidence type="ECO:0000313" key="2">
    <source>
        <dbReference type="Proteomes" id="UP000176854"/>
    </source>
</evidence>
<gene>
    <name evidence="1" type="ORF">A2154_03955</name>
</gene>
<dbReference type="Proteomes" id="UP000176854">
    <property type="component" value="Unassembled WGS sequence"/>
</dbReference>
<comment type="caution">
    <text evidence="1">The sequence shown here is derived from an EMBL/GenBank/DDBJ whole genome shotgun (WGS) entry which is preliminary data.</text>
</comment>